<name>A0AAV4Q1R7_9ARAC</name>
<proteinExistence type="predicted"/>
<reference evidence="3 4" key="1">
    <citation type="submission" date="2021-06" db="EMBL/GenBank/DDBJ databases">
        <title>Caerostris darwini draft genome.</title>
        <authorList>
            <person name="Kono N."/>
            <person name="Arakawa K."/>
        </authorList>
    </citation>
    <scope>NUCLEOTIDE SEQUENCE [LARGE SCALE GENOMIC DNA]</scope>
</reference>
<feature type="domain" description="Cordon-bleu ubiquitin-like" evidence="2">
    <location>
        <begin position="71"/>
        <end position="146"/>
    </location>
</feature>
<dbReference type="Pfam" id="PF09469">
    <property type="entry name" value="Cobl"/>
    <property type="match status" value="1"/>
</dbReference>
<gene>
    <name evidence="3" type="primary">Cobll1_2</name>
    <name evidence="3" type="ORF">CDAR_369881</name>
</gene>
<comment type="caution">
    <text evidence="3">The sequence shown here is derived from an EMBL/GenBank/DDBJ whole genome shotgun (WGS) entry which is preliminary data.</text>
</comment>
<dbReference type="GO" id="GO:0003785">
    <property type="term" value="F:actin monomer binding"/>
    <property type="evidence" value="ECO:0007669"/>
    <property type="project" value="InterPro"/>
</dbReference>
<accession>A0AAV4Q1R7</accession>
<dbReference type="Proteomes" id="UP001054837">
    <property type="component" value="Unassembled WGS sequence"/>
</dbReference>
<evidence type="ECO:0000256" key="1">
    <source>
        <dbReference type="SAM" id="MobiDB-lite"/>
    </source>
</evidence>
<dbReference type="InterPro" id="IPR019025">
    <property type="entry name" value="Cordon-bleu_ubiquitin_domain"/>
</dbReference>
<protein>
    <submittedName>
        <fullName evidence="3">Cordon-bleu protein-like 1</fullName>
    </submittedName>
</protein>
<dbReference type="Gene3D" id="3.10.20.90">
    <property type="entry name" value="Phosphatidylinositol 3-kinase Catalytic Subunit, Chain A, domain 1"/>
    <property type="match status" value="1"/>
</dbReference>
<keyword evidence="4" id="KW-1185">Reference proteome</keyword>
<sequence>MDFLVQASTSNKISPSGHIINVISKDERNVSYKPNTPIGSLDANVVYIIPKSTLELPVKRMPKLANQPFEQQTFRLQVNLPLNQRMVLRVSPRITLAELKSQICSEKELDHSNHHLVRPSQPDTILDLNATLEVYGCAEISLMSNAGLRDSIRNTSTNIFPTPREEEKKKKSLLRIFSRKKRDFPVEANIEPARIPTSHSESSLLNRNGYQPKQSLKRKPAPAPRLRWLEALLHP</sequence>
<dbReference type="EMBL" id="BPLQ01003678">
    <property type="protein sequence ID" value="GIY02481.1"/>
    <property type="molecule type" value="Genomic_DNA"/>
</dbReference>
<dbReference type="InterPro" id="IPR039895">
    <property type="entry name" value="COBL-like"/>
</dbReference>
<feature type="compositionally biased region" description="Polar residues" evidence="1">
    <location>
        <begin position="197"/>
        <end position="214"/>
    </location>
</feature>
<evidence type="ECO:0000313" key="4">
    <source>
        <dbReference type="Proteomes" id="UP001054837"/>
    </source>
</evidence>
<evidence type="ECO:0000313" key="3">
    <source>
        <dbReference type="EMBL" id="GIY02481.1"/>
    </source>
</evidence>
<dbReference type="AlphaFoldDB" id="A0AAV4Q1R7"/>
<evidence type="ECO:0000259" key="2">
    <source>
        <dbReference type="Pfam" id="PF09469"/>
    </source>
</evidence>
<dbReference type="PANTHER" id="PTHR21557:SF2">
    <property type="entry name" value="CORDON-BLEU PROTEIN-LIKE 1"/>
    <property type="match status" value="1"/>
</dbReference>
<dbReference type="PANTHER" id="PTHR21557">
    <property type="entry name" value="CORDON-BLEU"/>
    <property type="match status" value="1"/>
</dbReference>
<organism evidence="3 4">
    <name type="scientific">Caerostris darwini</name>
    <dbReference type="NCBI Taxonomy" id="1538125"/>
    <lineage>
        <taxon>Eukaryota</taxon>
        <taxon>Metazoa</taxon>
        <taxon>Ecdysozoa</taxon>
        <taxon>Arthropoda</taxon>
        <taxon>Chelicerata</taxon>
        <taxon>Arachnida</taxon>
        <taxon>Araneae</taxon>
        <taxon>Araneomorphae</taxon>
        <taxon>Entelegynae</taxon>
        <taxon>Araneoidea</taxon>
        <taxon>Araneidae</taxon>
        <taxon>Caerostris</taxon>
    </lineage>
</organism>
<feature type="region of interest" description="Disordered" evidence="1">
    <location>
        <begin position="193"/>
        <end position="222"/>
    </location>
</feature>